<evidence type="ECO:0000313" key="3">
    <source>
        <dbReference type="Proteomes" id="UP000248724"/>
    </source>
</evidence>
<sequence>MSKLRVNPIRCDGFGMCAELLPELITLDDWGYPIIDGRPMTPALVELARRAVGACPTAALQLVPDDERGRQRPSPVS</sequence>
<protein>
    <submittedName>
        <fullName evidence="2">Ferredoxin</fullName>
    </submittedName>
</protein>
<dbReference type="RefSeq" id="WP_337309195.1">
    <property type="nucleotide sequence ID" value="NZ_JAEKNS010000032.1"/>
</dbReference>
<dbReference type="SUPFAM" id="SSF54862">
    <property type="entry name" value="4Fe-4S ferredoxins"/>
    <property type="match status" value="1"/>
</dbReference>
<dbReference type="Proteomes" id="UP000248724">
    <property type="component" value="Unassembled WGS sequence"/>
</dbReference>
<evidence type="ECO:0000313" key="4">
    <source>
        <dbReference type="Proteomes" id="UP000606991"/>
    </source>
</evidence>
<dbReference type="Pfam" id="PF13459">
    <property type="entry name" value="Fer4_15"/>
    <property type="match status" value="1"/>
</dbReference>
<reference evidence="1 4" key="3">
    <citation type="submission" date="2020-10" db="EMBL/GenBank/DDBJ databases">
        <title>Ca. Dormibacterota MAGs.</title>
        <authorList>
            <person name="Montgomery K."/>
        </authorList>
    </citation>
    <scope>NUCLEOTIDE SEQUENCE [LARGE SCALE GENOMIC DNA]</scope>
    <source>
        <strain evidence="1">SC8812_S17_18</strain>
    </source>
</reference>
<reference evidence="2 3" key="1">
    <citation type="journal article" date="2017" name="Nature">
        <title>Atmospheric trace gases support primary production in Antarctic desert surface soil.</title>
        <authorList>
            <person name="Ji M."/>
            <person name="Greening C."/>
            <person name="Vanwonterghem I."/>
            <person name="Carere C.R."/>
            <person name="Bay S.K."/>
            <person name="Steen J.A."/>
            <person name="Montgomery K."/>
            <person name="Lines T."/>
            <person name="Beardall J."/>
            <person name="van Dorst J."/>
            <person name="Snape I."/>
            <person name="Stott M.B."/>
            <person name="Hugenholtz P."/>
            <person name="Ferrari B.C."/>
        </authorList>
    </citation>
    <scope>NUCLEOTIDE SEQUENCE [LARGE SCALE GENOMIC DNA]</scope>
    <source>
        <strain evidence="2">RRmetagenome_bin12</strain>
    </source>
</reference>
<reference evidence="2" key="2">
    <citation type="submission" date="2018-05" db="EMBL/GenBank/DDBJ databases">
        <authorList>
            <person name="Ferrari B."/>
        </authorList>
    </citation>
    <scope>NUCLEOTIDE SEQUENCE</scope>
    <source>
        <strain evidence="2">RRmetagenome_bin12</strain>
    </source>
</reference>
<gene>
    <name evidence="2" type="ORF">DLM65_12915</name>
    <name evidence="1" type="ORF">JF886_02285</name>
</gene>
<accession>A0A2W5Z725</accession>
<evidence type="ECO:0000313" key="2">
    <source>
        <dbReference type="EMBL" id="PZR78546.1"/>
    </source>
</evidence>
<dbReference type="EMBL" id="QHBU01000256">
    <property type="protein sequence ID" value="PZR78546.1"/>
    <property type="molecule type" value="Genomic_DNA"/>
</dbReference>
<evidence type="ECO:0000313" key="1">
    <source>
        <dbReference type="EMBL" id="MBJ7593683.1"/>
    </source>
</evidence>
<dbReference type="Gene3D" id="3.30.70.20">
    <property type="match status" value="1"/>
</dbReference>
<comment type="caution">
    <text evidence="2">The sequence shown here is derived from an EMBL/GenBank/DDBJ whole genome shotgun (WGS) entry which is preliminary data.</text>
</comment>
<name>A0A2W5Z725_9BACT</name>
<organism evidence="2 3">
    <name type="scientific">Candidatus Aeolococcus gillhamiae</name>
    <dbReference type="NCBI Taxonomy" id="3127015"/>
    <lineage>
        <taxon>Bacteria</taxon>
        <taxon>Bacillati</taxon>
        <taxon>Candidatus Dormiibacterota</taxon>
        <taxon>Candidatus Dormibacteria</taxon>
        <taxon>Candidatus Aeolococcales</taxon>
        <taxon>Candidatus Aeolococcaceae</taxon>
        <taxon>Candidatus Aeolococcus</taxon>
    </lineage>
</organism>
<dbReference type="Proteomes" id="UP000606991">
    <property type="component" value="Unassembled WGS sequence"/>
</dbReference>
<accession>A0A934JYK1</accession>
<dbReference type="AlphaFoldDB" id="A0A2W5Z725"/>
<dbReference type="EMBL" id="JAEKNS010000032">
    <property type="protein sequence ID" value="MBJ7593683.1"/>
    <property type="molecule type" value="Genomic_DNA"/>
</dbReference>
<proteinExistence type="predicted"/>